<sequence>MNVCQKCGDAGYTMDLVYCVHCEVSAEHRYCLDILPKSKNEKVVWTCEECAAKETKLSPVISRKSERISQAAEVRLSRKQMRKQNSFPCNKACVRMDSFPEAKQSRGDCLLSNDDSKKLPAIVATVGNQELSATFDNQELRKQRRRLLVEDGDNSDEESETVKTETSPLVSTVSDGPLKTSKGYLLFSESDKYSYSQPMNDPIWRGFFNINNVKHQTSVGLVAHLTRKGCSKACDAVTVLPLLCSVEILSKSAVWPQRFQTSPPNGDSIVLYFFPEYESDEKVFDALLDDMIDHNLALKAVIKDVELLVFSSLELPPDHWHFSTYLLCRNL</sequence>
<evidence type="ECO:0000256" key="1">
    <source>
        <dbReference type="ARBA" id="ARBA00022723"/>
    </source>
</evidence>
<dbReference type="CDD" id="cd15489">
    <property type="entry name" value="PHD_SF"/>
    <property type="match status" value="1"/>
</dbReference>
<dbReference type="Proteomes" id="UP000827721">
    <property type="component" value="Unassembled WGS sequence"/>
</dbReference>
<dbReference type="Gene3D" id="3.30.40.10">
    <property type="entry name" value="Zinc/RING finger domain, C3HC4 (zinc finger)"/>
    <property type="match status" value="1"/>
</dbReference>
<evidence type="ECO:0000256" key="6">
    <source>
        <dbReference type="SAM" id="MobiDB-lite"/>
    </source>
</evidence>
<dbReference type="Pfam" id="PF23121">
    <property type="entry name" value="SPOC_AIPP2"/>
    <property type="match status" value="1"/>
</dbReference>
<evidence type="ECO:0000259" key="7">
    <source>
        <dbReference type="Pfam" id="PF23121"/>
    </source>
</evidence>
<keyword evidence="4" id="KW-0805">Transcription regulation</keyword>
<name>A0ABQ8HNV1_9ROSI</name>
<reference evidence="8 9" key="1">
    <citation type="submission" date="2021-02" db="EMBL/GenBank/DDBJ databases">
        <title>Plant Genome Project.</title>
        <authorList>
            <person name="Zhang R.-G."/>
        </authorList>
    </citation>
    <scope>NUCLEOTIDE SEQUENCE [LARGE SCALE GENOMIC DNA]</scope>
    <source>
        <tissue evidence="8">Leaves</tissue>
    </source>
</reference>
<dbReference type="InterPro" id="IPR013083">
    <property type="entry name" value="Znf_RING/FYVE/PHD"/>
</dbReference>
<keyword evidence="3" id="KW-0862">Zinc</keyword>
<keyword evidence="9" id="KW-1185">Reference proteome</keyword>
<keyword evidence="2" id="KW-0863">Zinc-finger</keyword>
<comment type="caution">
    <text evidence="8">The sequence shown here is derived from an EMBL/GenBank/DDBJ whole genome shotgun (WGS) entry which is preliminary data.</text>
</comment>
<proteinExistence type="predicted"/>
<dbReference type="InterPro" id="IPR049914">
    <property type="entry name" value="PHD1-3/5-6"/>
</dbReference>
<feature type="compositionally biased region" description="Acidic residues" evidence="6">
    <location>
        <begin position="150"/>
        <end position="159"/>
    </location>
</feature>
<dbReference type="PANTHER" id="PTHR33304:SF49">
    <property type="entry name" value="OS12G0161500 PROTEIN"/>
    <property type="match status" value="1"/>
</dbReference>
<accession>A0ABQ8HNV1</accession>
<feature type="domain" description="AIPP2-like SPOC-like" evidence="7">
    <location>
        <begin position="204"/>
        <end position="324"/>
    </location>
</feature>
<evidence type="ECO:0000256" key="4">
    <source>
        <dbReference type="ARBA" id="ARBA00023015"/>
    </source>
</evidence>
<evidence type="ECO:0000256" key="2">
    <source>
        <dbReference type="ARBA" id="ARBA00022771"/>
    </source>
</evidence>
<dbReference type="SUPFAM" id="SSF57903">
    <property type="entry name" value="FYVE/PHD zinc finger"/>
    <property type="match status" value="1"/>
</dbReference>
<keyword evidence="5" id="KW-0804">Transcription</keyword>
<evidence type="ECO:0000256" key="5">
    <source>
        <dbReference type="ARBA" id="ARBA00023163"/>
    </source>
</evidence>
<feature type="region of interest" description="Disordered" evidence="6">
    <location>
        <begin position="148"/>
        <end position="173"/>
    </location>
</feature>
<gene>
    <name evidence="8" type="ORF">JRO89_XS08G0068000</name>
</gene>
<organism evidence="8 9">
    <name type="scientific">Xanthoceras sorbifolium</name>
    <dbReference type="NCBI Taxonomy" id="99658"/>
    <lineage>
        <taxon>Eukaryota</taxon>
        <taxon>Viridiplantae</taxon>
        <taxon>Streptophyta</taxon>
        <taxon>Embryophyta</taxon>
        <taxon>Tracheophyta</taxon>
        <taxon>Spermatophyta</taxon>
        <taxon>Magnoliopsida</taxon>
        <taxon>eudicotyledons</taxon>
        <taxon>Gunneridae</taxon>
        <taxon>Pentapetalae</taxon>
        <taxon>rosids</taxon>
        <taxon>malvids</taxon>
        <taxon>Sapindales</taxon>
        <taxon>Sapindaceae</taxon>
        <taxon>Xanthoceroideae</taxon>
        <taxon>Xanthoceras</taxon>
    </lineage>
</organism>
<feature type="compositionally biased region" description="Polar residues" evidence="6">
    <location>
        <begin position="164"/>
        <end position="173"/>
    </location>
</feature>
<dbReference type="EMBL" id="JAFEMO010000008">
    <property type="protein sequence ID" value="KAH7566029.1"/>
    <property type="molecule type" value="Genomic_DNA"/>
</dbReference>
<dbReference type="InterPro" id="IPR056280">
    <property type="entry name" value="AIPP2-like_SPOC"/>
</dbReference>
<evidence type="ECO:0000313" key="8">
    <source>
        <dbReference type="EMBL" id="KAH7566029.1"/>
    </source>
</evidence>
<keyword evidence="1" id="KW-0479">Metal-binding</keyword>
<protein>
    <recommendedName>
        <fullName evidence="7">AIPP2-like SPOC-like domain-containing protein</fullName>
    </recommendedName>
</protein>
<evidence type="ECO:0000256" key="3">
    <source>
        <dbReference type="ARBA" id="ARBA00022833"/>
    </source>
</evidence>
<evidence type="ECO:0000313" key="9">
    <source>
        <dbReference type="Proteomes" id="UP000827721"/>
    </source>
</evidence>
<dbReference type="PANTHER" id="PTHR33304">
    <property type="match status" value="1"/>
</dbReference>
<dbReference type="InterPro" id="IPR011011">
    <property type="entry name" value="Znf_FYVE_PHD"/>
</dbReference>